<dbReference type="VEuPathDB" id="VectorBase:MDOMA2_018805"/>
<comment type="similarity">
    <text evidence="2 10">Belongs to the peptidase M14 family.</text>
</comment>
<dbReference type="GO" id="GO:0004181">
    <property type="term" value="F:metallocarboxypeptidase activity"/>
    <property type="evidence" value="ECO:0007669"/>
    <property type="project" value="InterPro"/>
</dbReference>
<keyword evidence="5" id="KW-0479">Metal-binding</keyword>
<sequence length="218" mass="24582">MAESVDWWIIPVLNVDGFVHSHEVNRMWRKSRLPSDPTGKCIGTDLNRNFDFLWMYVGASSDPCSETYAGPYAESDPEIKQMTQFINTSIPEDTIKIYISLHSYGQYVLSPWGHTDTEVPEHYGEMMHVAKGFADALYRRYNTVFTYGSSATTLYKVSGSGKEWAYGVKGIPIPYTIELRDKGEYGFILPPEMILPVAKEVLDGFVGMISAAKEINIV</sequence>
<feature type="domain" description="Peptidase M14" evidence="11">
    <location>
        <begin position="1"/>
        <end position="212"/>
    </location>
</feature>
<keyword evidence="9" id="KW-0482">Metalloprotease</keyword>
<evidence type="ECO:0000256" key="2">
    <source>
        <dbReference type="ARBA" id="ARBA00005988"/>
    </source>
</evidence>
<dbReference type="FunFam" id="3.40.630.10:FF:000084">
    <property type="entry name" value="Carboxypeptidase B2"/>
    <property type="match status" value="1"/>
</dbReference>
<dbReference type="GO" id="GO:0008270">
    <property type="term" value="F:zinc ion binding"/>
    <property type="evidence" value="ECO:0007669"/>
    <property type="project" value="InterPro"/>
</dbReference>
<evidence type="ECO:0000313" key="12">
    <source>
        <dbReference type="EMBL" id="AFP60274.1"/>
    </source>
</evidence>
<dbReference type="PANTHER" id="PTHR11705">
    <property type="entry name" value="PROTEASE FAMILY M14 CARBOXYPEPTIDASE A,B"/>
    <property type="match status" value="1"/>
</dbReference>
<name>T1PC02_MUSDO</name>
<dbReference type="VEuPathDB" id="VectorBase:MDOA002260"/>
<dbReference type="SMART" id="SM00631">
    <property type="entry name" value="Zn_pept"/>
    <property type="match status" value="1"/>
</dbReference>
<organism evidence="12">
    <name type="scientific">Musca domestica</name>
    <name type="common">House fly</name>
    <dbReference type="NCBI Taxonomy" id="7370"/>
    <lineage>
        <taxon>Eukaryota</taxon>
        <taxon>Metazoa</taxon>
        <taxon>Ecdysozoa</taxon>
        <taxon>Arthropoda</taxon>
        <taxon>Hexapoda</taxon>
        <taxon>Insecta</taxon>
        <taxon>Pterygota</taxon>
        <taxon>Neoptera</taxon>
        <taxon>Endopterygota</taxon>
        <taxon>Diptera</taxon>
        <taxon>Brachycera</taxon>
        <taxon>Muscomorpha</taxon>
        <taxon>Muscoidea</taxon>
        <taxon>Muscidae</taxon>
        <taxon>Musca</taxon>
    </lineage>
</organism>
<evidence type="ECO:0000259" key="11">
    <source>
        <dbReference type="PROSITE" id="PS52035"/>
    </source>
</evidence>
<evidence type="ECO:0000256" key="4">
    <source>
        <dbReference type="ARBA" id="ARBA00022670"/>
    </source>
</evidence>
<keyword evidence="4" id="KW-0645">Protease</keyword>
<keyword evidence="3 12" id="KW-0121">Carboxypeptidase</keyword>
<evidence type="ECO:0000256" key="3">
    <source>
        <dbReference type="ARBA" id="ARBA00022645"/>
    </source>
</evidence>
<evidence type="ECO:0000256" key="1">
    <source>
        <dbReference type="ARBA" id="ARBA00001947"/>
    </source>
</evidence>
<dbReference type="PANTHER" id="PTHR11705:SF123">
    <property type="entry name" value="PEPTIDASE M14 CARBOXYPEPTIDASE A DOMAIN-CONTAINING PROTEIN-RELATED"/>
    <property type="match status" value="1"/>
</dbReference>
<evidence type="ECO:0000256" key="6">
    <source>
        <dbReference type="ARBA" id="ARBA00022729"/>
    </source>
</evidence>
<dbReference type="InterPro" id="IPR000834">
    <property type="entry name" value="Peptidase_M14"/>
</dbReference>
<keyword evidence="8" id="KW-0862">Zinc</keyword>
<feature type="active site" description="Proton donor/acceptor" evidence="10">
    <location>
        <position position="178"/>
    </location>
</feature>
<dbReference type="Pfam" id="PF00246">
    <property type="entry name" value="Peptidase_M14"/>
    <property type="match status" value="1"/>
</dbReference>
<dbReference type="SUPFAM" id="SSF53187">
    <property type="entry name" value="Zn-dependent exopeptidases"/>
    <property type="match status" value="1"/>
</dbReference>
<comment type="cofactor">
    <cofactor evidence="1">
        <name>Zn(2+)</name>
        <dbReference type="ChEBI" id="CHEBI:29105"/>
    </cofactor>
</comment>
<reference evidence="12" key="1">
    <citation type="submission" date="2012-08" db="EMBL/GenBank/DDBJ databases">
        <title>Transcriptome of adult Musca domestica launches a platform for comparative house fly gene expression and characterization of differential gene expression among resistant and susceptible house flies.</title>
        <authorList>
            <person name="Liu N."/>
            <person name="Zhang L."/>
            <person name="Li M."/>
            <person name="Reid W."/>
        </authorList>
    </citation>
    <scope>NUCLEOTIDE SEQUENCE</scope>
    <source>
        <strain evidence="12">ALHF</strain>
        <tissue evidence="12">Whole body</tissue>
    </source>
</reference>
<evidence type="ECO:0000256" key="7">
    <source>
        <dbReference type="ARBA" id="ARBA00022801"/>
    </source>
</evidence>
<dbReference type="AlphaFoldDB" id="T1PC02"/>
<protein>
    <submittedName>
        <fullName evidence="12">Zinc carboxypeptidase</fullName>
    </submittedName>
</protein>
<dbReference type="PROSITE" id="PS52035">
    <property type="entry name" value="PEPTIDASE_M14"/>
    <property type="match status" value="1"/>
</dbReference>
<dbReference type="GO" id="GO:0006508">
    <property type="term" value="P:proteolysis"/>
    <property type="evidence" value="ECO:0007669"/>
    <property type="project" value="UniProtKB-KW"/>
</dbReference>
<proteinExistence type="evidence at transcript level"/>
<dbReference type="MEROPS" id="M14.A12"/>
<evidence type="ECO:0000256" key="10">
    <source>
        <dbReference type="PROSITE-ProRule" id="PRU01379"/>
    </source>
</evidence>
<keyword evidence="6" id="KW-0732">Signal</keyword>
<evidence type="ECO:0000256" key="5">
    <source>
        <dbReference type="ARBA" id="ARBA00022723"/>
    </source>
</evidence>
<evidence type="ECO:0000256" key="9">
    <source>
        <dbReference type="ARBA" id="ARBA00023049"/>
    </source>
</evidence>
<evidence type="ECO:0000256" key="8">
    <source>
        <dbReference type="ARBA" id="ARBA00022833"/>
    </source>
</evidence>
<keyword evidence="7" id="KW-0378">Hydrolase</keyword>
<dbReference type="EMBL" id="KA645645">
    <property type="protein sequence ID" value="AFP60274.1"/>
    <property type="molecule type" value="mRNA"/>
</dbReference>
<accession>T1PC02</accession>
<dbReference type="Gene3D" id="3.40.630.10">
    <property type="entry name" value="Zn peptidases"/>
    <property type="match status" value="1"/>
</dbReference>
<dbReference type="GO" id="GO:0005615">
    <property type="term" value="C:extracellular space"/>
    <property type="evidence" value="ECO:0007669"/>
    <property type="project" value="TreeGrafter"/>
</dbReference>